<evidence type="ECO:0000313" key="2">
    <source>
        <dbReference type="Proteomes" id="UP000215158"/>
    </source>
</evidence>
<dbReference type="Proteomes" id="UP000215158">
    <property type="component" value="Chromosome 1"/>
</dbReference>
<organism evidence="1 2">
    <name type="scientific">Paraburkholderia aromaticivorans</name>
    <dbReference type="NCBI Taxonomy" id="2026199"/>
    <lineage>
        <taxon>Bacteria</taxon>
        <taxon>Pseudomonadati</taxon>
        <taxon>Pseudomonadota</taxon>
        <taxon>Betaproteobacteria</taxon>
        <taxon>Burkholderiales</taxon>
        <taxon>Burkholderiaceae</taxon>
        <taxon>Paraburkholderia</taxon>
    </lineage>
</organism>
<name>A0A248VKM0_9BURK</name>
<evidence type="ECO:0000313" key="1">
    <source>
        <dbReference type="EMBL" id="ASV99081.1"/>
    </source>
</evidence>
<dbReference type="RefSeq" id="WP_095419104.1">
    <property type="nucleotide sequence ID" value="NZ_CP022989.1"/>
</dbReference>
<sequence length="157" mass="17232">MNWLAEYFAQRTSPLTLALWAYPPLLVGPEGPVAPPAYALCYPGVQLTFTPPETVSHGKFRYELPAHYDTAEPLTASTPDALLDEPSLKFFRNVSIYAPSRFNPDFLVTINDVYSFVPAFSSDGSPGFSGSCTGPLGEPNHSSQLKLPWIFQGFLTI</sequence>
<dbReference type="KEGG" id="parb:CJU94_13515"/>
<proteinExistence type="predicted"/>
<dbReference type="OrthoDB" id="9007283at2"/>
<protein>
    <submittedName>
        <fullName evidence="1">Uncharacterized protein</fullName>
    </submittedName>
</protein>
<dbReference type="EMBL" id="CP022989">
    <property type="protein sequence ID" value="ASV99081.1"/>
    <property type="molecule type" value="Genomic_DNA"/>
</dbReference>
<reference evidence="1 2" key="1">
    <citation type="submission" date="2017-08" db="EMBL/GenBank/DDBJ databases">
        <title>Identification and genetic characteristics of simultaneous BTEX- and naphthalene-degrading Paraburkholderia sp. BN5 isolated from petroleum-contaminated soil.</title>
        <authorList>
            <person name="Lee Y."/>
            <person name="Jeon C.O."/>
        </authorList>
    </citation>
    <scope>NUCLEOTIDE SEQUENCE [LARGE SCALE GENOMIC DNA]</scope>
    <source>
        <strain evidence="1 2">BN5</strain>
    </source>
</reference>
<dbReference type="AlphaFoldDB" id="A0A248VKM0"/>
<accession>A0A248VKM0</accession>
<gene>
    <name evidence="1" type="ORF">CJU94_13515</name>
</gene>
<keyword evidence="2" id="KW-1185">Reference proteome</keyword>